<keyword evidence="4 5" id="KW-0472">Membrane</keyword>
<dbReference type="OrthoDB" id="1915122at2759"/>
<sequence>MKVVNREERAAHDSAVLLGGVKGLAIGAVASLGIYALARFRYPAISRLGASAKTAIYVTPPAFMASLTAELGSNNFDHSMYSSEASQKKLLEEHKKWAALSTKEKTIFTLNENKYKIITGLWALSLWGSWAWVSRDKLLTKAQKFYDARMYAQFITIILLLGSIGLSIQEEKSGLAKKKLKPDDEYLSEMMQSSK</sequence>
<evidence type="ECO:0000313" key="8">
    <source>
        <dbReference type="Proteomes" id="UP000290900"/>
    </source>
</evidence>
<evidence type="ECO:0000256" key="2">
    <source>
        <dbReference type="ARBA" id="ARBA00022692"/>
    </source>
</evidence>
<reference evidence="7 8" key="1">
    <citation type="submission" date="2018-12" db="EMBL/GenBank/DDBJ databases">
        <authorList>
            <person name="Tiukova I."/>
            <person name="Dainat J."/>
        </authorList>
    </citation>
    <scope>NUCLEOTIDE SEQUENCE [LARGE SCALE GENOMIC DNA]</scope>
</reference>
<feature type="transmembrane region" description="Helical" evidence="5">
    <location>
        <begin position="148"/>
        <end position="168"/>
    </location>
</feature>
<evidence type="ECO:0000256" key="4">
    <source>
        <dbReference type="ARBA" id="ARBA00023136"/>
    </source>
</evidence>
<name>A0A448YKC6_BRENA</name>
<dbReference type="Pfam" id="PF04588">
    <property type="entry name" value="HIG_1_N"/>
    <property type="match status" value="1"/>
</dbReference>
<evidence type="ECO:0000313" key="7">
    <source>
        <dbReference type="EMBL" id="VEU21389.1"/>
    </source>
</evidence>
<dbReference type="GO" id="GO:0033617">
    <property type="term" value="P:mitochondrial respiratory chain complex IV assembly"/>
    <property type="evidence" value="ECO:0007669"/>
    <property type="project" value="TreeGrafter"/>
</dbReference>
<dbReference type="STRING" id="13370.A0A448YKC6"/>
<evidence type="ECO:0000256" key="1">
    <source>
        <dbReference type="ARBA" id="ARBA00004173"/>
    </source>
</evidence>
<feature type="transmembrane region" description="Helical" evidence="5">
    <location>
        <begin position="15"/>
        <end position="38"/>
    </location>
</feature>
<dbReference type="InterPro" id="IPR007667">
    <property type="entry name" value="Hypoxia_induced_domain"/>
</dbReference>
<gene>
    <name evidence="7" type="ORF">BRENAR_LOCUS2122</name>
</gene>
<proteinExistence type="predicted"/>
<evidence type="ECO:0000256" key="5">
    <source>
        <dbReference type="SAM" id="Phobius"/>
    </source>
</evidence>
<dbReference type="FunCoup" id="A0A448YKC6">
    <property type="interactions" value="84"/>
</dbReference>
<dbReference type="PROSITE" id="PS51503">
    <property type="entry name" value="HIG1"/>
    <property type="match status" value="1"/>
</dbReference>
<dbReference type="PANTHER" id="PTHR28018">
    <property type="entry name" value="RESPIRATORY SUPERCOMPLEX FACTOR 2, MITOCHONDRIAL"/>
    <property type="match status" value="1"/>
</dbReference>
<evidence type="ECO:0000259" key="6">
    <source>
        <dbReference type="PROSITE" id="PS51503"/>
    </source>
</evidence>
<keyword evidence="3 5" id="KW-1133">Transmembrane helix</keyword>
<evidence type="ECO:0000256" key="3">
    <source>
        <dbReference type="ARBA" id="ARBA00022989"/>
    </source>
</evidence>
<keyword evidence="2 5" id="KW-0812">Transmembrane</keyword>
<feature type="transmembrane region" description="Helical" evidence="5">
    <location>
        <begin position="115"/>
        <end position="133"/>
    </location>
</feature>
<accession>A0A448YKC6</accession>
<dbReference type="InParanoid" id="A0A448YKC6"/>
<dbReference type="PANTHER" id="PTHR28018:SF3">
    <property type="entry name" value="RESPIRATORY SUPERCOMPLEX FACTOR 2, MITOCHONDRIAL"/>
    <property type="match status" value="1"/>
</dbReference>
<dbReference type="InterPro" id="IPR040153">
    <property type="entry name" value="Rcf2"/>
</dbReference>
<dbReference type="AlphaFoldDB" id="A0A448YKC6"/>
<dbReference type="EMBL" id="CAACVR010000012">
    <property type="protein sequence ID" value="VEU21389.1"/>
    <property type="molecule type" value="Genomic_DNA"/>
</dbReference>
<organism evidence="7 8">
    <name type="scientific">Brettanomyces naardenensis</name>
    <name type="common">Yeast</name>
    <dbReference type="NCBI Taxonomy" id="13370"/>
    <lineage>
        <taxon>Eukaryota</taxon>
        <taxon>Fungi</taxon>
        <taxon>Dikarya</taxon>
        <taxon>Ascomycota</taxon>
        <taxon>Saccharomycotina</taxon>
        <taxon>Pichiomycetes</taxon>
        <taxon>Pichiales</taxon>
        <taxon>Pichiaceae</taxon>
        <taxon>Brettanomyces</taxon>
    </lineage>
</organism>
<comment type="subcellular location">
    <subcellularLocation>
        <location evidence="1">Mitochondrion</location>
    </subcellularLocation>
</comment>
<dbReference type="GO" id="GO:0005739">
    <property type="term" value="C:mitochondrion"/>
    <property type="evidence" value="ECO:0007669"/>
    <property type="project" value="UniProtKB-SubCell"/>
</dbReference>
<protein>
    <submittedName>
        <fullName evidence="7">DEKNAAC102311</fullName>
    </submittedName>
</protein>
<keyword evidence="8" id="KW-1185">Reference proteome</keyword>
<dbReference type="Proteomes" id="UP000290900">
    <property type="component" value="Unassembled WGS sequence"/>
</dbReference>
<feature type="domain" description="HIG1" evidence="6">
    <location>
        <begin position="87"/>
        <end position="178"/>
    </location>
</feature>